<dbReference type="AlphaFoldDB" id="A0A2X3V9W7"/>
<dbReference type="EC" id="2.4.-.-" evidence="4"/>
<dbReference type="EMBL" id="LS483346">
    <property type="protein sequence ID" value="SQF36118.1"/>
    <property type="molecule type" value="Genomic_DNA"/>
</dbReference>
<gene>
    <name evidence="5" type="primary">kfoC</name>
    <name evidence="4" type="synonym">epsJ_3</name>
    <name evidence="4" type="ORF">D8881_02945</name>
    <name evidence="5" type="ORF">NCTC11085_02111</name>
</gene>
<dbReference type="GO" id="GO:0016757">
    <property type="term" value="F:glycosyltransferase activity"/>
    <property type="evidence" value="ECO:0007669"/>
    <property type="project" value="UniProtKB-KW"/>
</dbReference>
<keyword evidence="2 5" id="KW-0808">Transferase</keyword>
<sequence length="289" mass="33933">MSQELISVIIPVYNVEQYLAECVNSVCRQTYQNLEIILVNDGSTDASGQICQELADQDTRIRLIHQDNQGLSGARNTGIEHSSADYLIFVDSDDWLPEQHVARLYEKLKEYDADIAIGHHCSFRAEDSAFLYYSTEHFETLYTREEIIEEYPRRRMVDGVFLCAWAKLYKRELFDTVRYPVGRVAEDAFTTYKLYLQSEKIIYLNEPLYYYRLRPNSISMTWNEQWFRDLIVGFEEQLAILGKLGYDLSFYYKYYTFLLQYCRDSAAAVGMQSSLVYQEIESKLKLFGE</sequence>
<dbReference type="RefSeq" id="WP_002901596.1">
    <property type="nucleotide sequence ID" value="NZ_CBCSBD010000003.1"/>
</dbReference>
<dbReference type="PANTHER" id="PTHR22916:SF51">
    <property type="entry name" value="GLYCOSYLTRANSFERASE EPSH-RELATED"/>
    <property type="match status" value="1"/>
</dbReference>
<evidence type="ECO:0000256" key="2">
    <source>
        <dbReference type="ARBA" id="ARBA00022679"/>
    </source>
</evidence>
<keyword evidence="1 4" id="KW-0328">Glycosyltransferase</keyword>
<evidence type="ECO:0000259" key="3">
    <source>
        <dbReference type="Pfam" id="PF00535"/>
    </source>
</evidence>
<dbReference type="GeneID" id="48426438"/>
<accession>A0A2X3V9W7</accession>
<proteinExistence type="predicted"/>
<protein>
    <submittedName>
        <fullName evidence="5">Glycosyl transferase family protein</fullName>
    </submittedName>
    <submittedName>
        <fullName evidence="4">Glycosyltransferase EpsJ</fullName>
        <ecNumber evidence="4">2.4.-.-</ecNumber>
    </submittedName>
</protein>
<dbReference type="InterPro" id="IPR029044">
    <property type="entry name" value="Nucleotide-diphossugar_trans"/>
</dbReference>
<dbReference type="SUPFAM" id="SSF53448">
    <property type="entry name" value="Nucleotide-diphospho-sugar transferases"/>
    <property type="match status" value="1"/>
</dbReference>
<feature type="domain" description="Glycosyltransferase 2-like" evidence="3">
    <location>
        <begin position="7"/>
        <end position="176"/>
    </location>
</feature>
<dbReference type="PANTHER" id="PTHR22916">
    <property type="entry name" value="GLYCOSYLTRANSFERASE"/>
    <property type="match status" value="1"/>
</dbReference>
<dbReference type="InterPro" id="IPR001173">
    <property type="entry name" value="Glyco_trans_2-like"/>
</dbReference>
<dbReference type="Pfam" id="PF00535">
    <property type="entry name" value="Glycos_transf_2"/>
    <property type="match status" value="1"/>
</dbReference>
<evidence type="ECO:0000313" key="4">
    <source>
        <dbReference type="EMBL" id="RSI26405.1"/>
    </source>
</evidence>
<evidence type="ECO:0000313" key="6">
    <source>
        <dbReference type="Proteomes" id="UP000249623"/>
    </source>
</evidence>
<dbReference type="Proteomes" id="UP000280549">
    <property type="component" value="Unassembled WGS sequence"/>
</dbReference>
<evidence type="ECO:0000313" key="5">
    <source>
        <dbReference type="EMBL" id="SQF36118.1"/>
    </source>
</evidence>
<dbReference type="EMBL" id="RJMR01000002">
    <property type="protein sequence ID" value="RSI26405.1"/>
    <property type="molecule type" value="Genomic_DNA"/>
</dbReference>
<dbReference type="Gene3D" id="3.90.550.10">
    <property type="entry name" value="Spore Coat Polysaccharide Biosynthesis Protein SpsA, Chain A"/>
    <property type="match status" value="1"/>
</dbReference>
<reference evidence="4 7" key="2">
    <citation type="submission" date="2018-11" db="EMBL/GenBank/DDBJ databases">
        <title>Species Designations Belie Phenotypic and Genotypic Heterogeneity in Oral Streptococci.</title>
        <authorList>
            <person name="Velsko I."/>
        </authorList>
    </citation>
    <scope>NUCLEOTIDE SEQUENCE [LARGE SCALE GENOMIC DNA]</scope>
    <source>
        <strain evidence="4 7">BCC20</strain>
    </source>
</reference>
<evidence type="ECO:0000313" key="7">
    <source>
        <dbReference type="Proteomes" id="UP000280549"/>
    </source>
</evidence>
<dbReference type="Proteomes" id="UP000249623">
    <property type="component" value="Chromosome 1"/>
</dbReference>
<evidence type="ECO:0000256" key="1">
    <source>
        <dbReference type="ARBA" id="ARBA00022676"/>
    </source>
</evidence>
<dbReference type="CDD" id="cd00761">
    <property type="entry name" value="Glyco_tranf_GTA_type"/>
    <property type="match status" value="1"/>
</dbReference>
<organism evidence="5 6">
    <name type="scientific">Streptococcus sanguinis</name>
    <dbReference type="NCBI Taxonomy" id="1305"/>
    <lineage>
        <taxon>Bacteria</taxon>
        <taxon>Bacillati</taxon>
        <taxon>Bacillota</taxon>
        <taxon>Bacilli</taxon>
        <taxon>Lactobacillales</taxon>
        <taxon>Streptococcaceae</taxon>
        <taxon>Streptococcus</taxon>
    </lineage>
</organism>
<reference evidence="5 6" key="1">
    <citation type="submission" date="2018-06" db="EMBL/GenBank/DDBJ databases">
        <authorList>
            <consortium name="Pathogen Informatics"/>
            <person name="Doyle S."/>
        </authorList>
    </citation>
    <scope>NUCLEOTIDE SEQUENCE [LARGE SCALE GENOMIC DNA]</scope>
    <source>
        <strain evidence="5 6">NCTC11085</strain>
    </source>
</reference>
<name>A0A2X3V9W7_STRSA</name>